<keyword evidence="6" id="KW-0134">Cell wall</keyword>
<dbReference type="PROSITE" id="PS00623">
    <property type="entry name" value="GMC_OXRED_1"/>
    <property type="match status" value="1"/>
</dbReference>
<comment type="cofactor">
    <cofactor evidence="1 14">
        <name>FAD</name>
        <dbReference type="ChEBI" id="CHEBI:57692"/>
    </cofactor>
</comment>
<feature type="active site" description="Proton donor" evidence="13">
    <location>
        <position position="539"/>
    </location>
</feature>
<evidence type="ECO:0000256" key="7">
    <source>
        <dbReference type="ARBA" id="ARBA00022530"/>
    </source>
</evidence>
<protein>
    <recommendedName>
        <fullName evidence="12">glucose oxidase</fullName>
        <ecNumber evidence="12">1.1.3.4</ecNumber>
    </recommendedName>
</protein>
<dbReference type="Pfam" id="PF00732">
    <property type="entry name" value="GMC_oxred_N"/>
    <property type="match status" value="1"/>
</dbReference>
<evidence type="ECO:0000256" key="10">
    <source>
        <dbReference type="ARBA" id="ARBA00023002"/>
    </source>
</evidence>
<evidence type="ECO:0000256" key="8">
    <source>
        <dbReference type="ARBA" id="ARBA00022630"/>
    </source>
</evidence>
<dbReference type="EMBL" id="ML735293">
    <property type="protein sequence ID" value="KAE8387413.1"/>
    <property type="molecule type" value="Genomic_DNA"/>
</dbReference>
<evidence type="ECO:0000256" key="15">
    <source>
        <dbReference type="RuleBase" id="RU003968"/>
    </source>
</evidence>
<dbReference type="InterPro" id="IPR007867">
    <property type="entry name" value="GMC_OxRtase_C"/>
</dbReference>
<feature type="domain" description="Glucose-methanol-choline oxidoreductase N-terminal" evidence="18">
    <location>
        <begin position="313"/>
        <end position="327"/>
    </location>
</feature>
<dbReference type="PANTHER" id="PTHR11552:SF201">
    <property type="entry name" value="GLUCOSE-METHANOL-CHOLINE OXIDOREDUCTASE N-TERMINAL DOMAIN-CONTAINING PROTEIN"/>
    <property type="match status" value="1"/>
</dbReference>
<dbReference type="EC" id="1.1.3.4" evidence="12"/>
<dbReference type="SUPFAM" id="SSF51905">
    <property type="entry name" value="FAD/NAD(P)-binding domain"/>
    <property type="match status" value="1"/>
</dbReference>
<comment type="subunit">
    <text evidence="5">Homodimer.</text>
</comment>
<dbReference type="Gene3D" id="3.30.560.10">
    <property type="entry name" value="Glucose Oxidase, domain 3"/>
    <property type="match status" value="1"/>
</dbReference>
<keyword evidence="7" id="KW-0964">Secreted</keyword>
<evidence type="ECO:0000259" key="18">
    <source>
        <dbReference type="PROSITE" id="PS00624"/>
    </source>
</evidence>
<dbReference type="InterPro" id="IPR000172">
    <property type="entry name" value="GMC_OxRdtase_N"/>
</dbReference>
<comment type="subcellular location">
    <subcellularLocation>
        <location evidence="2">Secreted</location>
        <location evidence="2">Cell wall</location>
    </subcellularLocation>
    <subcellularLocation>
        <location evidence="3">Secreted</location>
        <location evidence="3">Extracellular space</location>
        <location evidence="3">Extracellular matrix</location>
    </subcellularLocation>
</comment>
<evidence type="ECO:0000256" key="9">
    <source>
        <dbReference type="ARBA" id="ARBA00022827"/>
    </source>
</evidence>
<gene>
    <name evidence="19" type="ORF">BDV23DRAFT_186326</name>
</gene>
<dbReference type="AlphaFoldDB" id="A0A5N7C0P5"/>
<evidence type="ECO:0000256" key="16">
    <source>
        <dbReference type="SAM" id="SignalP"/>
    </source>
</evidence>
<evidence type="ECO:0000256" key="11">
    <source>
        <dbReference type="ARBA" id="ARBA00049435"/>
    </source>
</evidence>
<evidence type="ECO:0000256" key="2">
    <source>
        <dbReference type="ARBA" id="ARBA00004191"/>
    </source>
</evidence>
<dbReference type="SUPFAM" id="SSF54373">
    <property type="entry name" value="FAD-linked reductases, C-terminal domain"/>
    <property type="match status" value="1"/>
</dbReference>
<sequence>MRAFIPLALLIPAVVALPKASVKEDDIYSHLITDPREVAETTVDYIIAGGGLTGLTVANQLTQNPNISVLVIERGFYESDRGPIIEDLNAYGQVFGTDVDHAFESVQLAIHNRTEITRSGKGLGGSTLVNGGSWTRPHKAQLDSWETVFGNKGWNWDNLIVYSHQAEAVRLPNEVQRAAGHYLDPACHGFNGTVHAGPRDTGEQFSPIIKALMDTVKEKGIPVQKDLSCGDPHGVSMFPNSLSETQVRSDAAREWLLPIHNRPNLKVLTGQSVGKVLLNQTAGGAKAVGVEFGTHARANFNAYAKREVLLAAGSAVSPTILEYSGIGLRSVLDGVGIEQVVDLPVGLNLQDQTTTTVRSNATPDGVGQGQAAFFATFNETFGDFAPKAHDLLNNKLQQWAEEVVARGGFHNVTALMIQFENYRDWLVNHDVAYSELFLDTSGQINFDLWDLIPFTRGSVHILDKDPYLHRFAYDPQFFLNELDLLGQAAASKLARELSNSGEMKQYFSEEVLPGSTLAYNADLDQWVDYVRDHFRANYHGVGTCSMMLKELGGVVDSAARVYGVDGLRVIDGSIVPTQVSSHVMTVFYGMALRISEAILDDYYASL</sequence>
<dbReference type="Proteomes" id="UP000326877">
    <property type="component" value="Unassembled WGS sequence"/>
</dbReference>
<dbReference type="Gene3D" id="4.10.450.10">
    <property type="entry name" value="Glucose Oxidase, domain 2"/>
    <property type="match status" value="1"/>
</dbReference>
<keyword evidence="7" id="KW-0272">Extracellular matrix</keyword>
<comment type="similarity">
    <text evidence="4 15">Belongs to the GMC oxidoreductase family.</text>
</comment>
<evidence type="ECO:0000256" key="13">
    <source>
        <dbReference type="PIRSR" id="PIRSR000137-1"/>
    </source>
</evidence>
<evidence type="ECO:0000256" key="1">
    <source>
        <dbReference type="ARBA" id="ARBA00001974"/>
    </source>
</evidence>
<feature type="binding site" evidence="14">
    <location>
        <position position="572"/>
    </location>
    <ligand>
        <name>FAD</name>
        <dbReference type="ChEBI" id="CHEBI:57692"/>
    </ligand>
</feature>
<evidence type="ECO:0000256" key="6">
    <source>
        <dbReference type="ARBA" id="ARBA00022512"/>
    </source>
</evidence>
<dbReference type="PROSITE" id="PS00624">
    <property type="entry name" value="GMC_OXRED_2"/>
    <property type="match status" value="1"/>
</dbReference>
<organism evidence="19">
    <name type="scientific">Petromyces alliaceus</name>
    <name type="common">Aspergillus alliaceus</name>
    <dbReference type="NCBI Taxonomy" id="209559"/>
    <lineage>
        <taxon>Eukaryota</taxon>
        <taxon>Fungi</taxon>
        <taxon>Dikarya</taxon>
        <taxon>Ascomycota</taxon>
        <taxon>Pezizomycotina</taxon>
        <taxon>Eurotiomycetes</taxon>
        <taxon>Eurotiomycetidae</taxon>
        <taxon>Eurotiales</taxon>
        <taxon>Aspergillaceae</taxon>
        <taxon>Aspergillus</taxon>
        <taxon>Aspergillus subgen. Circumdati</taxon>
    </lineage>
</organism>
<dbReference type="OrthoDB" id="269227at2759"/>
<dbReference type="Gene3D" id="3.50.50.60">
    <property type="entry name" value="FAD/NAD(P)-binding domain"/>
    <property type="match status" value="1"/>
</dbReference>
<name>A0A5N7C0P5_PETAA</name>
<evidence type="ECO:0000256" key="5">
    <source>
        <dbReference type="ARBA" id="ARBA00011738"/>
    </source>
</evidence>
<evidence type="ECO:0000256" key="14">
    <source>
        <dbReference type="PIRSR" id="PIRSR000137-2"/>
    </source>
</evidence>
<evidence type="ECO:0000313" key="19">
    <source>
        <dbReference type="EMBL" id="KAE8387413.1"/>
    </source>
</evidence>
<keyword evidence="9 14" id="KW-0274">FAD</keyword>
<comment type="catalytic activity">
    <reaction evidence="11">
        <text>beta-D-glucose + O2 = D-glucono-1,5-lactone + H2O2</text>
        <dbReference type="Rhea" id="RHEA:11428"/>
        <dbReference type="ChEBI" id="CHEBI:15379"/>
        <dbReference type="ChEBI" id="CHEBI:15903"/>
        <dbReference type="ChEBI" id="CHEBI:16217"/>
        <dbReference type="ChEBI" id="CHEBI:16240"/>
        <dbReference type="EC" id="1.1.3.4"/>
    </reaction>
    <physiologicalReaction direction="left-to-right" evidence="11">
        <dbReference type="Rhea" id="RHEA:11429"/>
    </physiologicalReaction>
</comment>
<feature type="domain" description="Glucose-methanol-choline oxidoreductase N-terminal" evidence="17">
    <location>
        <begin position="120"/>
        <end position="143"/>
    </location>
</feature>
<evidence type="ECO:0000256" key="12">
    <source>
        <dbReference type="ARBA" id="ARBA00049722"/>
    </source>
</evidence>
<proteinExistence type="inferred from homology"/>
<dbReference type="Pfam" id="PF05199">
    <property type="entry name" value="GMC_oxred_C"/>
    <property type="match status" value="1"/>
</dbReference>
<dbReference type="InterPro" id="IPR012132">
    <property type="entry name" value="GMC_OxRdtase"/>
</dbReference>
<keyword evidence="8 15" id="KW-0285">Flavoprotein</keyword>
<dbReference type="InterPro" id="IPR027424">
    <property type="entry name" value="Glucose_Oxidase_domain_2"/>
</dbReference>
<accession>A0A5N7C0P5</accession>
<dbReference type="GO" id="GO:0046562">
    <property type="term" value="F:beta-D-glucose oxidase activity"/>
    <property type="evidence" value="ECO:0007669"/>
    <property type="project" value="UniProtKB-EC"/>
</dbReference>
<keyword evidence="16" id="KW-0732">Signal</keyword>
<evidence type="ECO:0000256" key="4">
    <source>
        <dbReference type="ARBA" id="ARBA00010790"/>
    </source>
</evidence>
<feature type="chain" id="PRO_5025013753" description="glucose oxidase" evidence="16">
    <location>
        <begin position="17"/>
        <end position="606"/>
    </location>
</feature>
<reference evidence="19" key="1">
    <citation type="submission" date="2019-04" db="EMBL/GenBank/DDBJ databases">
        <title>Friends and foes A comparative genomics studyof 23 Aspergillus species from section Flavi.</title>
        <authorList>
            <consortium name="DOE Joint Genome Institute"/>
            <person name="Kjaerbolling I."/>
            <person name="Vesth T."/>
            <person name="Frisvad J.C."/>
            <person name="Nybo J.L."/>
            <person name="Theobald S."/>
            <person name="Kildgaard S."/>
            <person name="Isbrandt T."/>
            <person name="Kuo A."/>
            <person name="Sato A."/>
            <person name="Lyhne E.K."/>
            <person name="Kogle M.E."/>
            <person name="Wiebenga A."/>
            <person name="Kun R.S."/>
            <person name="Lubbers R.J."/>
            <person name="Makela M.R."/>
            <person name="Barry K."/>
            <person name="Chovatia M."/>
            <person name="Clum A."/>
            <person name="Daum C."/>
            <person name="Haridas S."/>
            <person name="He G."/>
            <person name="LaButti K."/>
            <person name="Lipzen A."/>
            <person name="Mondo S."/>
            <person name="Riley R."/>
            <person name="Salamov A."/>
            <person name="Simmons B.A."/>
            <person name="Magnuson J.K."/>
            <person name="Henrissat B."/>
            <person name="Mortensen U.H."/>
            <person name="Larsen T.O."/>
            <person name="Devries R.P."/>
            <person name="Grigoriev I.V."/>
            <person name="Machida M."/>
            <person name="Baker S.E."/>
            <person name="Andersen M.R."/>
        </authorList>
    </citation>
    <scope>NUCLEOTIDE SEQUENCE [LARGE SCALE GENOMIC DNA]</scope>
    <source>
        <strain evidence="19">IBT 14317</strain>
    </source>
</reference>
<evidence type="ECO:0000259" key="17">
    <source>
        <dbReference type="PROSITE" id="PS00623"/>
    </source>
</evidence>
<dbReference type="PIRSF" id="PIRSF000137">
    <property type="entry name" value="Alcohol_oxidase"/>
    <property type="match status" value="1"/>
</dbReference>
<feature type="binding site" evidence="14">
    <location>
        <position position="273"/>
    </location>
    <ligand>
        <name>FAD</name>
        <dbReference type="ChEBI" id="CHEBI:57692"/>
    </ligand>
</feature>
<evidence type="ECO:0000256" key="3">
    <source>
        <dbReference type="ARBA" id="ARBA00004498"/>
    </source>
</evidence>
<keyword evidence="10" id="KW-0560">Oxidoreductase</keyword>
<feature type="signal peptide" evidence="16">
    <location>
        <begin position="1"/>
        <end position="16"/>
    </location>
</feature>
<dbReference type="PANTHER" id="PTHR11552">
    <property type="entry name" value="GLUCOSE-METHANOL-CHOLINE GMC OXIDOREDUCTASE"/>
    <property type="match status" value="1"/>
</dbReference>
<dbReference type="GO" id="GO:0050660">
    <property type="term" value="F:flavin adenine dinucleotide binding"/>
    <property type="evidence" value="ECO:0007669"/>
    <property type="project" value="InterPro"/>
</dbReference>
<dbReference type="InterPro" id="IPR036188">
    <property type="entry name" value="FAD/NAD-bd_sf"/>
</dbReference>
<feature type="active site" description="Proton acceptor" evidence="13">
    <location>
        <position position="582"/>
    </location>
</feature>